<accession>A0A0M7AAA2</accession>
<dbReference type="InterPro" id="IPR029058">
    <property type="entry name" value="AB_hydrolase_fold"/>
</dbReference>
<gene>
    <name evidence="2" type="ORF">LA5096_01109</name>
</gene>
<dbReference type="GeneID" id="97668541"/>
<sequence length="269" mass="29770">MLHLNERFSFEGQSIAWGSLGEGDPIVLVHGFPWSAQSWRAIAPWLAKTHKVYFFDMLGTGLSENNAAQNVTEYVQSDLLEALIGHWELKRPQVIGHDFGGLAALRGHFVNGIDYGKLHLVNAVAVLPSGSPFYAHVANHEPAFAGLPDYAHEALFRAYIQAAAHYPLREEATRIYFDPWSGEAGKAAFYRQIAQADITNIKEAQKRYGPTDFDVHLTWGMRDTFIPPAQGRELQDLLQAKSFTPIEDAAHLVHEDAPAALLGSLAGRV</sequence>
<dbReference type="GO" id="GO:0047372">
    <property type="term" value="F:monoacylglycerol lipase activity"/>
    <property type="evidence" value="ECO:0007669"/>
    <property type="project" value="TreeGrafter"/>
</dbReference>
<keyword evidence="2" id="KW-0378">Hydrolase</keyword>
<dbReference type="GO" id="GO:0004301">
    <property type="term" value="F:epoxide hydrolase activity"/>
    <property type="evidence" value="ECO:0007669"/>
    <property type="project" value="UniProtKB-EC"/>
</dbReference>
<dbReference type="GO" id="GO:0016020">
    <property type="term" value="C:membrane"/>
    <property type="evidence" value="ECO:0007669"/>
    <property type="project" value="TreeGrafter"/>
</dbReference>
<dbReference type="InterPro" id="IPR050266">
    <property type="entry name" value="AB_hydrolase_sf"/>
</dbReference>
<name>A0A0M7AAA2_9HYPH</name>
<evidence type="ECO:0000313" key="3">
    <source>
        <dbReference type="Proteomes" id="UP000049983"/>
    </source>
</evidence>
<feature type="domain" description="AB hydrolase-1" evidence="1">
    <location>
        <begin position="26"/>
        <end position="261"/>
    </location>
</feature>
<dbReference type="RefSeq" id="WP_055114935.1">
    <property type="nucleotide sequence ID" value="NZ_CXWA01000002.1"/>
</dbReference>
<dbReference type="Pfam" id="PF12697">
    <property type="entry name" value="Abhydrolase_6"/>
    <property type="match status" value="1"/>
</dbReference>
<dbReference type="PANTHER" id="PTHR43798:SF33">
    <property type="entry name" value="HYDROLASE, PUTATIVE (AFU_ORTHOLOGUE AFUA_2G14860)-RELATED"/>
    <property type="match status" value="1"/>
</dbReference>
<protein>
    <submittedName>
        <fullName evidence="2">Soluble epoxide hydrolase</fullName>
        <ecNumber evidence="2">3.3.2.10</ecNumber>
    </submittedName>
</protein>
<reference evidence="3" key="1">
    <citation type="submission" date="2015-07" db="EMBL/GenBank/DDBJ databases">
        <authorList>
            <person name="Rodrigo-Torres Lidia"/>
            <person name="Arahal R.David."/>
        </authorList>
    </citation>
    <scope>NUCLEOTIDE SEQUENCE [LARGE SCALE GENOMIC DNA]</scope>
    <source>
        <strain evidence="3">CECT 5096</strain>
    </source>
</reference>
<organism evidence="2 3">
    <name type="scientific">Roseibium album</name>
    <dbReference type="NCBI Taxonomy" id="311410"/>
    <lineage>
        <taxon>Bacteria</taxon>
        <taxon>Pseudomonadati</taxon>
        <taxon>Pseudomonadota</taxon>
        <taxon>Alphaproteobacteria</taxon>
        <taxon>Hyphomicrobiales</taxon>
        <taxon>Stappiaceae</taxon>
        <taxon>Roseibium</taxon>
    </lineage>
</organism>
<proteinExistence type="predicted"/>
<evidence type="ECO:0000313" key="2">
    <source>
        <dbReference type="EMBL" id="CTQ66462.1"/>
    </source>
</evidence>
<dbReference type="EMBL" id="CXWC01000002">
    <property type="protein sequence ID" value="CTQ66462.1"/>
    <property type="molecule type" value="Genomic_DNA"/>
</dbReference>
<keyword evidence="3" id="KW-1185">Reference proteome</keyword>
<dbReference type="PANTHER" id="PTHR43798">
    <property type="entry name" value="MONOACYLGLYCEROL LIPASE"/>
    <property type="match status" value="1"/>
</dbReference>
<dbReference type="Proteomes" id="UP000049983">
    <property type="component" value="Unassembled WGS sequence"/>
</dbReference>
<dbReference type="EC" id="3.3.2.10" evidence="2"/>
<evidence type="ECO:0000259" key="1">
    <source>
        <dbReference type="Pfam" id="PF12697"/>
    </source>
</evidence>
<dbReference type="InterPro" id="IPR000073">
    <property type="entry name" value="AB_hydrolase_1"/>
</dbReference>
<dbReference type="AlphaFoldDB" id="A0A0M7AAA2"/>
<dbReference type="GO" id="GO:0046464">
    <property type="term" value="P:acylglycerol catabolic process"/>
    <property type="evidence" value="ECO:0007669"/>
    <property type="project" value="TreeGrafter"/>
</dbReference>
<dbReference type="OrthoDB" id="9804723at2"/>
<dbReference type="STRING" id="311410.LA5095_02253"/>
<dbReference type="Gene3D" id="3.40.50.1820">
    <property type="entry name" value="alpha/beta hydrolase"/>
    <property type="match status" value="1"/>
</dbReference>
<dbReference type="SUPFAM" id="SSF53474">
    <property type="entry name" value="alpha/beta-Hydrolases"/>
    <property type="match status" value="1"/>
</dbReference>